<feature type="domain" description="DUF1232" evidence="6">
    <location>
        <begin position="177"/>
        <end position="209"/>
    </location>
</feature>
<dbReference type="Proteomes" id="UP000467840">
    <property type="component" value="Chromosome 18"/>
</dbReference>
<gene>
    <name evidence="7" type="ORF">GH714_021224</name>
</gene>
<reference evidence="7 8" key="1">
    <citation type="journal article" date="2020" name="Mol. Plant">
        <title>The Chromosome-Based Rubber Tree Genome Provides New Insights into Spurge Genome Evolution and Rubber Biosynthesis.</title>
        <authorList>
            <person name="Liu J."/>
            <person name="Shi C."/>
            <person name="Shi C.C."/>
            <person name="Li W."/>
            <person name="Zhang Q.J."/>
            <person name="Zhang Y."/>
            <person name="Li K."/>
            <person name="Lu H.F."/>
            <person name="Shi C."/>
            <person name="Zhu S.T."/>
            <person name="Xiao Z.Y."/>
            <person name="Nan H."/>
            <person name="Yue Y."/>
            <person name="Zhu X.G."/>
            <person name="Wu Y."/>
            <person name="Hong X.N."/>
            <person name="Fan G.Y."/>
            <person name="Tong Y."/>
            <person name="Zhang D."/>
            <person name="Mao C.L."/>
            <person name="Liu Y.L."/>
            <person name="Hao S.J."/>
            <person name="Liu W.Q."/>
            <person name="Lv M.Q."/>
            <person name="Zhang H.B."/>
            <person name="Liu Y."/>
            <person name="Hu-Tang G.R."/>
            <person name="Wang J.P."/>
            <person name="Wang J.H."/>
            <person name="Sun Y.H."/>
            <person name="Ni S.B."/>
            <person name="Chen W.B."/>
            <person name="Zhang X.C."/>
            <person name="Jiao Y.N."/>
            <person name="Eichler E.E."/>
            <person name="Li G.H."/>
            <person name="Liu X."/>
            <person name="Gao L.Z."/>
        </authorList>
    </citation>
    <scope>NUCLEOTIDE SEQUENCE [LARGE SCALE GENOMIC DNA]</scope>
    <source>
        <strain evidence="8">cv. GT1</strain>
        <tissue evidence="7">Leaf</tissue>
    </source>
</reference>
<evidence type="ECO:0000256" key="3">
    <source>
        <dbReference type="ARBA" id="ARBA00022989"/>
    </source>
</evidence>
<keyword evidence="3 5" id="KW-1133">Transmembrane helix</keyword>
<dbReference type="Pfam" id="PF06803">
    <property type="entry name" value="DUF1232"/>
    <property type="match status" value="1"/>
</dbReference>
<dbReference type="EMBL" id="JAAGAX010000012">
    <property type="protein sequence ID" value="KAF2297311.1"/>
    <property type="molecule type" value="Genomic_DNA"/>
</dbReference>
<organism evidence="7 8">
    <name type="scientific">Hevea brasiliensis</name>
    <name type="common">Para rubber tree</name>
    <name type="synonym">Siphonia brasiliensis</name>
    <dbReference type="NCBI Taxonomy" id="3981"/>
    <lineage>
        <taxon>Eukaryota</taxon>
        <taxon>Viridiplantae</taxon>
        <taxon>Streptophyta</taxon>
        <taxon>Embryophyta</taxon>
        <taxon>Tracheophyta</taxon>
        <taxon>Spermatophyta</taxon>
        <taxon>Magnoliopsida</taxon>
        <taxon>eudicotyledons</taxon>
        <taxon>Gunneridae</taxon>
        <taxon>Pentapetalae</taxon>
        <taxon>rosids</taxon>
        <taxon>fabids</taxon>
        <taxon>Malpighiales</taxon>
        <taxon>Euphorbiaceae</taxon>
        <taxon>Crotonoideae</taxon>
        <taxon>Micrandreae</taxon>
        <taxon>Hevea</taxon>
    </lineage>
</organism>
<dbReference type="GO" id="GO:0012505">
    <property type="term" value="C:endomembrane system"/>
    <property type="evidence" value="ECO:0007669"/>
    <property type="project" value="UniProtKB-SubCell"/>
</dbReference>
<keyword evidence="4 5" id="KW-0472">Membrane</keyword>
<evidence type="ECO:0000256" key="1">
    <source>
        <dbReference type="ARBA" id="ARBA00004127"/>
    </source>
</evidence>
<dbReference type="PANTHER" id="PTHR22894:SF5">
    <property type="entry name" value="RING-TYPE DOMAIN-CONTAINING PROTEIN"/>
    <property type="match status" value="1"/>
</dbReference>
<name>A0A6A6L7E3_HEVBR</name>
<accession>A0A6A6L7E3</accession>
<dbReference type="InterPro" id="IPR038896">
    <property type="entry name" value="RNF170"/>
</dbReference>
<evidence type="ECO:0000313" key="8">
    <source>
        <dbReference type="Proteomes" id="UP000467840"/>
    </source>
</evidence>
<comment type="caution">
    <text evidence="7">The sequence shown here is derived from an EMBL/GenBank/DDBJ whole genome shotgun (WGS) entry which is preliminary data.</text>
</comment>
<sequence length="232" mass="26663">MACWAVWRYKNRVVFNEECCSAENWIQFIGYQAHDFTANKDSVLGLSSVIPKSVSLWTSWNPPPESWFKLNIDGHKFVIALCLFGIMDLQFNHVNVHYVVVKLHCWSLVKLPKEERHNPEVAEILQKVQAYNRLFGGQTSGLIQRMQDLPFLLRRLVQEMMDPQRSLPLVIRARVYIAMILSAIYILSPVDIIPEGILGIFGLLDDLLIGLMCFLHVAAVYRSVLYYRHGGS</sequence>
<keyword evidence="8" id="KW-1185">Reference proteome</keyword>
<evidence type="ECO:0000256" key="4">
    <source>
        <dbReference type="ARBA" id="ARBA00023136"/>
    </source>
</evidence>
<evidence type="ECO:0000313" key="7">
    <source>
        <dbReference type="EMBL" id="KAF2297311.1"/>
    </source>
</evidence>
<dbReference type="PANTHER" id="PTHR22894">
    <property type="entry name" value="RING-TYPE DOMAIN-CONTAINING PROTEIN"/>
    <property type="match status" value="1"/>
</dbReference>
<feature type="transmembrane region" description="Helical" evidence="5">
    <location>
        <begin position="169"/>
        <end position="187"/>
    </location>
</feature>
<dbReference type="AlphaFoldDB" id="A0A6A6L7E3"/>
<dbReference type="GO" id="GO:0061630">
    <property type="term" value="F:ubiquitin protein ligase activity"/>
    <property type="evidence" value="ECO:0007669"/>
    <property type="project" value="InterPro"/>
</dbReference>
<dbReference type="InterPro" id="IPR010652">
    <property type="entry name" value="DUF1232"/>
</dbReference>
<feature type="transmembrane region" description="Helical" evidence="5">
    <location>
        <begin position="207"/>
        <end position="227"/>
    </location>
</feature>
<protein>
    <recommendedName>
        <fullName evidence="6">DUF1232 domain-containing protein</fullName>
    </recommendedName>
</protein>
<proteinExistence type="predicted"/>
<keyword evidence="2 5" id="KW-0812">Transmembrane</keyword>
<comment type="subcellular location">
    <subcellularLocation>
        <location evidence="1">Endomembrane system</location>
        <topology evidence="1">Multi-pass membrane protein</topology>
    </subcellularLocation>
</comment>
<evidence type="ECO:0000256" key="2">
    <source>
        <dbReference type="ARBA" id="ARBA00022692"/>
    </source>
</evidence>
<evidence type="ECO:0000256" key="5">
    <source>
        <dbReference type="SAM" id="Phobius"/>
    </source>
</evidence>
<evidence type="ECO:0000259" key="6">
    <source>
        <dbReference type="Pfam" id="PF06803"/>
    </source>
</evidence>